<keyword evidence="4 6" id="KW-0418">Kinase</keyword>
<dbReference type="NCBIfam" id="TIGR04382">
    <property type="entry name" value="myo_inos_iolC_N"/>
    <property type="match status" value="1"/>
</dbReference>
<evidence type="ECO:0000256" key="2">
    <source>
        <dbReference type="ARBA" id="ARBA00022679"/>
    </source>
</evidence>
<comment type="caution">
    <text evidence="8">The sequence shown here is derived from an EMBL/GenBank/DDBJ whole genome shotgun (WGS) entry which is preliminary data.</text>
</comment>
<comment type="catalytic activity">
    <reaction evidence="6">
        <text>5-dehydro-2-deoxy-D-gluconate + ATP = 6-phospho-5-dehydro-2-deoxy-D-gluconate + ADP + H(+)</text>
        <dbReference type="Rhea" id="RHEA:13497"/>
        <dbReference type="ChEBI" id="CHEBI:15378"/>
        <dbReference type="ChEBI" id="CHEBI:16669"/>
        <dbReference type="ChEBI" id="CHEBI:30616"/>
        <dbReference type="ChEBI" id="CHEBI:57949"/>
        <dbReference type="ChEBI" id="CHEBI:456216"/>
        <dbReference type="EC" id="2.7.1.92"/>
    </reaction>
</comment>
<dbReference type="GO" id="GO:0005524">
    <property type="term" value="F:ATP binding"/>
    <property type="evidence" value="ECO:0007669"/>
    <property type="project" value="UniProtKB-UniRule"/>
</dbReference>
<accession>A0A7X2ZAC9</accession>
<dbReference type="InterPro" id="IPR050306">
    <property type="entry name" value="PfkB_Carbo_kinase"/>
</dbReference>
<comment type="similarity">
    <text evidence="1 6">Belongs to the carbohydrate kinase PfkB family.</text>
</comment>
<gene>
    <name evidence="6 8" type="primary">iolC</name>
    <name evidence="8" type="ORF">GNP93_10825</name>
</gene>
<protein>
    <recommendedName>
        <fullName evidence="6">5-dehydro-2-deoxygluconokinase</fullName>
        <ecNumber evidence="6">2.7.1.92</ecNumber>
    </recommendedName>
    <alternativeName>
        <fullName evidence="6">2-deoxy-5-keto-D-gluconate kinase</fullName>
        <shortName evidence="6">DKG kinase</shortName>
    </alternativeName>
</protein>
<keyword evidence="3 6" id="KW-0547">Nucleotide-binding</keyword>
<evidence type="ECO:0000256" key="3">
    <source>
        <dbReference type="ARBA" id="ARBA00022741"/>
    </source>
</evidence>
<feature type="domain" description="Carbohydrate kinase PfkB" evidence="7">
    <location>
        <begin position="15"/>
        <end position="317"/>
    </location>
</feature>
<dbReference type="InterPro" id="IPR011611">
    <property type="entry name" value="PfkB_dom"/>
</dbReference>
<evidence type="ECO:0000259" key="7">
    <source>
        <dbReference type="Pfam" id="PF00294"/>
    </source>
</evidence>
<dbReference type="InterPro" id="IPR002173">
    <property type="entry name" value="Carboh/pur_kinase_PfkB_CS"/>
</dbReference>
<evidence type="ECO:0000256" key="5">
    <source>
        <dbReference type="ARBA" id="ARBA00022840"/>
    </source>
</evidence>
<proteinExistence type="inferred from homology"/>
<evidence type="ECO:0000256" key="4">
    <source>
        <dbReference type="ARBA" id="ARBA00022777"/>
    </source>
</evidence>
<dbReference type="Gene3D" id="3.40.1190.20">
    <property type="match status" value="1"/>
</dbReference>
<dbReference type="PANTHER" id="PTHR43085:SF49">
    <property type="entry name" value="5-DEHYDRO-2-DEOXYGLUCONOKINASE"/>
    <property type="match status" value="1"/>
</dbReference>
<keyword evidence="5 6" id="KW-0067">ATP-binding</keyword>
<evidence type="ECO:0000256" key="6">
    <source>
        <dbReference type="HAMAP-Rule" id="MF_01668"/>
    </source>
</evidence>
<dbReference type="PANTHER" id="PTHR43085">
    <property type="entry name" value="HEXOKINASE FAMILY MEMBER"/>
    <property type="match status" value="1"/>
</dbReference>
<keyword evidence="2 6" id="KW-0808">Transferase</keyword>
<dbReference type="SUPFAM" id="SSF53613">
    <property type="entry name" value="Ribokinase-like"/>
    <property type="match status" value="1"/>
</dbReference>
<comment type="function">
    <text evidence="6">Catalyzes the phosphorylation of 5-dehydro-2-deoxy-D-gluconate (2-deoxy-5-keto-D-gluconate or DKG) to 6-phospho-5-dehydro-2-deoxy-D-gluconate (DKGP).</text>
</comment>
<evidence type="ECO:0000256" key="1">
    <source>
        <dbReference type="ARBA" id="ARBA00010688"/>
    </source>
</evidence>
<dbReference type="EC" id="2.7.1.92" evidence="6"/>
<dbReference type="InterPro" id="IPR022841">
    <property type="entry name" value="DKG_kinase_firmi"/>
</dbReference>
<dbReference type="InterPro" id="IPR030830">
    <property type="entry name" value="Myo_inos_IolC"/>
</dbReference>
<dbReference type="EMBL" id="WNZX01000007">
    <property type="protein sequence ID" value="MUG71177.1"/>
    <property type="molecule type" value="Genomic_DNA"/>
</dbReference>
<dbReference type="Proteomes" id="UP000450917">
    <property type="component" value="Unassembled WGS sequence"/>
</dbReference>
<name>A0A7X2ZAC9_9BACL</name>
<evidence type="ECO:0000313" key="9">
    <source>
        <dbReference type="Proteomes" id="UP000450917"/>
    </source>
</evidence>
<dbReference type="InterPro" id="IPR023314">
    <property type="entry name" value="Myo_inos_IolC-like_sf"/>
</dbReference>
<dbReference type="Gene3D" id="2.20.150.10">
    <property type="entry name" value="putative 5-dehydro-2- deoxygluconokinase"/>
    <property type="match status" value="1"/>
</dbReference>
<comment type="pathway">
    <text evidence="6">Polyol metabolism; myo-inositol degradation into acetyl-CoA; acetyl-CoA from myo-inositol: step 5/7.</text>
</comment>
<evidence type="ECO:0000313" key="8">
    <source>
        <dbReference type="EMBL" id="MUG71177.1"/>
    </source>
</evidence>
<dbReference type="GO" id="GO:0047590">
    <property type="term" value="F:5-dehydro-2-deoxygluconokinase activity"/>
    <property type="evidence" value="ECO:0007669"/>
    <property type="project" value="UniProtKB-UniRule"/>
</dbReference>
<dbReference type="UniPathway" id="UPA00076">
    <property type="reaction ID" value="UER00146"/>
</dbReference>
<dbReference type="GO" id="GO:0019310">
    <property type="term" value="P:inositol catabolic process"/>
    <property type="evidence" value="ECO:0007669"/>
    <property type="project" value="UniProtKB-UniRule"/>
</dbReference>
<organism evidence="8 9">
    <name type="scientific">Paenibacillus validus</name>
    <dbReference type="NCBI Taxonomy" id="44253"/>
    <lineage>
        <taxon>Bacteria</taxon>
        <taxon>Bacillati</taxon>
        <taxon>Bacillota</taxon>
        <taxon>Bacilli</taxon>
        <taxon>Bacillales</taxon>
        <taxon>Paenibacillaceae</taxon>
        <taxon>Paenibacillus</taxon>
    </lineage>
</organism>
<dbReference type="InterPro" id="IPR029056">
    <property type="entry name" value="Ribokinase-like"/>
</dbReference>
<dbReference type="PROSITE" id="PS00584">
    <property type="entry name" value="PFKB_KINASES_2"/>
    <property type="match status" value="1"/>
</dbReference>
<dbReference type="CDD" id="cd01166">
    <property type="entry name" value="KdgK"/>
    <property type="match status" value="1"/>
</dbReference>
<keyword evidence="9" id="KW-1185">Reference proteome</keyword>
<dbReference type="RefSeq" id="WP_127605019.1">
    <property type="nucleotide sequence ID" value="NZ_JARTHJ010000439.1"/>
</dbReference>
<dbReference type="HAMAP" id="MF_01668">
    <property type="entry name" value="IolC"/>
    <property type="match status" value="1"/>
</dbReference>
<sequence length="336" mass="37040">MTYVTFPAEKPLDFVAIGRLCIDLNANEINRPMEETMTFTKYVGGSPANITIGMARFGLRTAFIGKIADDQMGRFIADYLQRNRIETSNVVTDRTGAVTGLAFTEIKSPTDCSILMYRDNVADLKLTPDEVSEELIARSKVLLISGTALAQSPSREAVFQALHYAKKHGAVIVFDLDYRPYTWTSPEETAVYYNLAAEKCDILLGTREEFDMMERFDANPEHSDAVTAGKWFDYSAKIVIIKHGKEGSIAYTQDGVGHRAQSYPARVVKTFGAGDSYAAGFLYGVMQGWTLEKSMAFGSASACIVISSHSCSDAMPTAEQVHDYIERCNRGEVTAS</sequence>
<dbReference type="AlphaFoldDB" id="A0A7X2ZAC9"/>
<reference evidence="8 9" key="1">
    <citation type="submission" date="2019-11" db="EMBL/GenBank/DDBJ databases">
        <title>Draft genome sequences of five Paenibacillus species of dairy origin.</title>
        <authorList>
            <person name="Olajide A.M."/>
            <person name="Chen S."/>
            <person name="Lapointe G."/>
        </authorList>
    </citation>
    <scope>NUCLEOTIDE SEQUENCE [LARGE SCALE GENOMIC DNA]</scope>
    <source>
        <strain evidence="8 9">2CS3</strain>
    </source>
</reference>
<dbReference type="Pfam" id="PF00294">
    <property type="entry name" value="PfkB"/>
    <property type="match status" value="1"/>
</dbReference>